<gene>
    <name evidence="10" type="primary">Mak16</name>
    <name evidence="10" type="ORF">GTO96_0004586</name>
</gene>
<evidence type="ECO:0000256" key="1">
    <source>
        <dbReference type="ARBA" id="ARBA00004123"/>
    </source>
</evidence>
<dbReference type="InterPro" id="IPR029004">
    <property type="entry name" value="Ribosomal_eL28/Mak16"/>
</dbReference>
<dbReference type="Proteomes" id="UP000886611">
    <property type="component" value="Unassembled WGS sequence"/>
</dbReference>
<organism evidence="10 11">
    <name type="scientific">Polypterus senegalus</name>
    <name type="common">Senegal bichir</name>
    <dbReference type="NCBI Taxonomy" id="55291"/>
    <lineage>
        <taxon>Eukaryota</taxon>
        <taxon>Metazoa</taxon>
        <taxon>Chordata</taxon>
        <taxon>Craniata</taxon>
        <taxon>Vertebrata</taxon>
        <taxon>Euteleostomi</taxon>
        <taxon>Actinopterygii</taxon>
        <taxon>Polypteriformes</taxon>
        <taxon>Polypteridae</taxon>
        <taxon>Polypterus</taxon>
    </lineage>
</organism>
<name>A0A8X7XHP3_POLSE</name>
<feature type="compositionally biased region" description="Acidic residues" evidence="7">
    <location>
        <begin position="230"/>
        <end position="248"/>
    </location>
</feature>
<feature type="region of interest" description="Disordered" evidence="7">
    <location>
        <begin position="227"/>
        <end position="315"/>
    </location>
</feature>
<dbReference type="Pfam" id="PF04874">
    <property type="entry name" value="Mak16"/>
    <property type="match status" value="1"/>
</dbReference>
<proteinExistence type="inferred from homology"/>
<feature type="compositionally biased region" description="Acidic residues" evidence="7">
    <location>
        <begin position="256"/>
        <end position="268"/>
    </location>
</feature>
<evidence type="ECO:0000256" key="7">
    <source>
        <dbReference type="SAM" id="MobiDB-lite"/>
    </source>
</evidence>
<dbReference type="PANTHER" id="PTHR23405:SF4">
    <property type="entry name" value="PROTEIN MAK16 HOMOLOG"/>
    <property type="match status" value="1"/>
</dbReference>
<dbReference type="FunFam" id="3.10.20.10:FF:000001">
    <property type="entry name" value="60S ribosomal protein L18a"/>
    <property type="match status" value="1"/>
</dbReference>
<protein>
    <submittedName>
        <fullName evidence="10">MAK16 protein</fullName>
    </submittedName>
</protein>
<evidence type="ECO:0000313" key="11">
    <source>
        <dbReference type="Proteomes" id="UP000886611"/>
    </source>
</evidence>
<evidence type="ECO:0000256" key="5">
    <source>
        <dbReference type="ARBA" id="ARBA00023242"/>
    </source>
</evidence>
<dbReference type="FunFam" id="3.10.20.10:FF:000011">
    <property type="entry name" value="60S ribosomal protein L18a"/>
    <property type="match status" value="1"/>
</dbReference>
<feature type="domain" description="Large ribosomal subunit protein eL20" evidence="8">
    <location>
        <begin position="56"/>
        <end position="101"/>
    </location>
</feature>
<dbReference type="InterPro" id="IPR006958">
    <property type="entry name" value="Mak16"/>
</dbReference>
<feature type="compositionally biased region" description="Acidic residues" evidence="7">
    <location>
        <begin position="278"/>
        <end position="295"/>
    </location>
</feature>
<dbReference type="Gene3D" id="3.10.20.10">
    <property type="match status" value="2"/>
</dbReference>
<dbReference type="Pfam" id="PF01778">
    <property type="entry name" value="Ribosomal_L28e"/>
    <property type="match status" value="1"/>
</dbReference>
<dbReference type="GO" id="GO:0006412">
    <property type="term" value="P:translation"/>
    <property type="evidence" value="ECO:0007669"/>
    <property type="project" value="InterPro"/>
</dbReference>
<dbReference type="GO" id="GO:0005840">
    <property type="term" value="C:ribosome"/>
    <property type="evidence" value="ECO:0007669"/>
    <property type="project" value="UniProtKB-KW"/>
</dbReference>
<keyword evidence="4" id="KW-0689">Ribosomal protein</keyword>
<dbReference type="GO" id="GO:0030687">
    <property type="term" value="C:preribosome, large subunit precursor"/>
    <property type="evidence" value="ECO:0007669"/>
    <property type="project" value="TreeGrafter"/>
</dbReference>
<dbReference type="EMBL" id="JAATIS010000220">
    <property type="protein sequence ID" value="KAG2468963.1"/>
    <property type="molecule type" value="Genomic_DNA"/>
</dbReference>
<dbReference type="SUPFAM" id="SSF160374">
    <property type="entry name" value="RplX-like"/>
    <property type="match status" value="1"/>
</dbReference>
<comment type="subcellular location">
    <subcellularLocation>
        <location evidence="1">Nucleus</location>
    </subcellularLocation>
</comment>
<comment type="similarity">
    <text evidence="3">Belongs to the eukaryotic ribosomal protein eL20 family.</text>
</comment>
<dbReference type="GO" id="GO:0005730">
    <property type="term" value="C:nucleolus"/>
    <property type="evidence" value="ECO:0007669"/>
    <property type="project" value="TreeGrafter"/>
</dbReference>
<feature type="domain" description="Ribosomal eL28/Mak16" evidence="9">
    <location>
        <begin position="106"/>
        <end position="156"/>
    </location>
</feature>
<dbReference type="Pfam" id="PF01775">
    <property type="entry name" value="Ribosomal_L18A"/>
    <property type="match status" value="1"/>
</dbReference>
<evidence type="ECO:0000313" key="10">
    <source>
        <dbReference type="EMBL" id="KAG2468963.1"/>
    </source>
</evidence>
<comment type="similarity">
    <text evidence="2">Belongs to the MAK16 family.</text>
</comment>
<keyword evidence="5" id="KW-0539">Nucleus</keyword>
<evidence type="ECO:0000259" key="9">
    <source>
        <dbReference type="Pfam" id="PF01778"/>
    </source>
</evidence>
<evidence type="ECO:0000256" key="3">
    <source>
        <dbReference type="ARBA" id="ARBA00009362"/>
    </source>
</evidence>
<dbReference type="AlphaFoldDB" id="A0A8X7XHP3"/>
<evidence type="ECO:0000256" key="2">
    <source>
        <dbReference type="ARBA" id="ARBA00005514"/>
    </source>
</evidence>
<dbReference type="InterPro" id="IPR028877">
    <property type="entry name" value="Ribosomal_eL20"/>
</dbReference>
<evidence type="ECO:0000259" key="8">
    <source>
        <dbReference type="Pfam" id="PF01775"/>
    </source>
</evidence>
<accession>A0A8X7XHP3</accession>
<evidence type="ECO:0000256" key="4">
    <source>
        <dbReference type="ARBA" id="ARBA00022980"/>
    </source>
</evidence>
<dbReference type="HAMAP" id="MF_00273">
    <property type="entry name" value="Ribosomal_eL20"/>
    <property type="match status" value="1"/>
</dbReference>
<keyword evidence="6" id="KW-0687">Ribonucleoprotein</keyword>
<dbReference type="GO" id="GO:0000460">
    <property type="term" value="P:maturation of 5.8S rRNA"/>
    <property type="evidence" value="ECO:0007669"/>
    <property type="project" value="TreeGrafter"/>
</dbReference>
<evidence type="ECO:0000256" key="6">
    <source>
        <dbReference type="ARBA" id="ARBA00023274"/>
    </source>
</evidence>
<dbReference type="InterPro" id="IPR023573">
    <property type="entry name" value="Ribosomal_eL20_dom"/>
</dbReference>
<dbReference type="PANTHER" id="PTHR23405">
    <property type="entry name" value="MAINTENANCE OF KILLER 16 MAK16 PROTEIN-RELATED"/>
    <property type="match status" value="1"/>
</dbReference>
<dbReference type="GO" id="GO:0000470">
    <property type="term" value="P:maturation of LSU-rRNA"/>
    <property type="evidence" value="ECO:0007669"/>
    <property type="project" value="TreeGrafter"/>
</dbReference>
<feature type="non-terminal residue" evidence="10">
    <location>
        <position position="1"/>
    </location>
</feature>
<feature type="non-terminal residue" evidence="10">
    <location>
        <position position="342"/>
    </location>
</feature>
<keyword evidence="11" id="KW-1185">Reference proteome</keyword>
<dbReference type="GO" id="GO:0003735">
    <property type="term" value="F:structural constituent of ribosome"/>
    <property type="evidence" value="ECO:0007669"/>
    <property type="project" value="InterPro"/>
</dbReference>
<comment type="caution">
    <text evidence="10">The sequence shown here is derived from an EMBL/GenBank/DDBJ whole genome shotgun (WGS) entry which is preliminary data.</text>
</comment>
<sequence>MRIFAPNHVVAKSRFWYFVSQLRKMKKASGEIVYCGQVYEKSPLKVKNFGIWLRYDSRSGTHNMYREYRDLTTAGAVTQCYRDMGARHRARAHAIQIMKVEEIAANKCRRPAIKQFHVKLSKNYEKALEQIDTNLIYWPRFIRHKCKQRFTKITQYLIRIRKLTLKRQRKLVPLSRKVERREKRREEKALVAAQLDNAIEKELLERLKQGTYGDIYNFPAHAFEKALDNQEPESETDSEEEEENEDADDGHREFVEADIDESDLSDFEEMNKLKGSSDEEGSSEEEESEMEEEAEKEAVCSTSKGKKSKGKAPIKGPFRKKRAYVEIEYEHEIEPAVKERAT</sequence>
<reference evidence="10 11" key="1">
    <citation type="journal article" date="2021" name="Cell">
        <title>Tracing the genetic footprints of vertebrate landing in non-teleost ray-finned fishes.</title>
        <authorList>
            <person name="Bi X."/>
            <person name="Wang K."/>
            <person name="Yang L."/>
            <person name="Pan H."/>
            <person name="Jiang H."/>
            <person name="Wei Q."/>
            <person name="Fang M."/>
            <person name="Yu H."/>
            <person name="Zhu C."/>
            <person name="Cai Y."/>
            <person name="He Y."/>
            <person name="Gan X."/>
            <person name="Zeng H."/>
            <person name="Yu D."/>
            <person name="Zhu Y."/>
            <person name="Jiang H."/>
            <person name="Qiu Q."/>
            <person name="Yang H."/>
            <person name="Zhang Y.E."/>
            <person name="Wang W."/>
            <person name="Zhu M."/>
            <person name="He S."/>
            <person name="Zhang G."/>
        </authorList>
    </citation>
    <scope>NUCLEOTIDE SEQUENCE [LARGE SCALE GENOMIC DNA]</scope>
    <source>
        <strain evidence="10">Bchr_013</strain>
    </source>
</reference>
<feature type="compositionally biased region" description="Basic residues" evidence="7">
    <location>
        <begin position="304"/>
        <end position="315"/>
    </location>
</feature>